<dbReference type="AlphaFoldDB" id="A0AAD0SNF4"/>
<keyword evidence="3" id="KW-1185">Reference proteome</keyword>
<gene>
    <name evidence="2" type="ORF">ASUIS_0112</name>
</gene>
<evidence type="ECO:0000313" key="2">
    <source>
        <dbReference type="EMBL" id="AXX88630.1"/>
    </source>
</evidence>
<name>A0AAD0SNF4_9BACT</name>
<sequence length="127" mass="14171">MQNIIKIVLGIFLTFTFLNAELLEQNGEKDGFNVKLTSTKALVAGSNEFLVELSKDSKVVETAKVKAKFFMPEMPGMPYMESEDNATLVNGVYKMNINLPMSGTWQYQLKFKTDDGVVHTIKGSVNL</sequence>
<dbReference type="Pfam" id="PF13115">
    <property type="entry name" value="YtkA"/>
    <property type="match status" value="1"/>
</dbReference>
<dbReference type="KEGG" id="asui:ASUIS_0112"/>
<accession>A0AAD0SNF4</accession>
<dbReference type="InterPro" id="IPR032693">
    <property type="entry name" value="YtkA-like_dom"/>
</dbReference>
<organism evidence="2 3">
    <name type="scientific">Arcobacter suis CECT 7833</name>
    <dbReference type="NCBI Taxonomy" id="663365"/>
    <lineage>
        <taxon>Bacteria</taxon>
        <taxon>Pseudomonadati</taxon>
        <taxon>Campylobacterota</taxon>
        <taxon>Epsilonproteobacteria</taxon>
        <taxon>Campylobacterales</taxon>
        <taxon>Arcobacteraceae</taxon>
        <taxon>Arcobacter</taxon>
    </lineage>
</organism>
<evidence type="ECO:0000313" key="3">
    <source>
        <dbReference type="Proteomes" id="UP000263040"/>
    </source>
</evidence>
<dbReference type="Proteomes" id="UP000263040">
    <property type="component" value="Chromosome"/>
</dbReference>
<dbReference type="RefSeq" id="WP_118885212.1">
    <property type="nucleotide sequence ID" value="NZ_CP032100.1"/>
</dbReference>
<reference evidence="2 3" key="1">
    <citation type="submission" date="2018-08" db="EMBL/GenBank/DDBJ databases">
        <title>Complete genome of the Arcobacter suis type strain LMG 26152.</title>
        <authorList>
            <person name="Miller W.G."/>
            <person name="Yee E."/>
            <person name="Bono J.L."/>
        </authorList>
    </citation>
    <scope>NUCLEOTIDE SEQUENCE [LARGE SCALE GENOMIC DNA]</scope>
    <source>
        <strain evidence="2 3">CECT 7833</strain>
    </source>
</reference>
<feature type="domain" description="YtkA-like" evidence="1">
    <location>
        <begin position="30"/>
        <end position="109"/>
    </location>
</feature>
<dbReference type="EMBL" id="CP032100">
    <property type="protein sequence ID" value="AXX88630.1"/>
    <property type="molecule type" value="Genomic_DNA"/>
</dbReference>
<evidence type="ECO:0000259" key="1">
    <source>
        <dbReference type="Pfam" id="PF13115"/>
    </source>
</evidence>
<proteinExistence type="predicted"/>
<protein>
    <submittedName>
        <fullName evidence="2">Copper resistance protein</fullName>
    </submittedName>
</protein>